<dbReference type="SUPFAM" id="SSF53335">
    <property type="entry name" value="S-adenosyl-L-methionine-dependent methyltransferases"/>
    <property type="match status" value="1"/>
</dbReference>
<dbReference type="KEGG" id="dsh:Dshi_2382"/>
<dbReference type="EMBL" id="CP000830">
    <property type="protein sequence ID" value="ABV94118.1"/>
    <property type="molecule type" value="Genomic_DNA"/>
</dbReference>
<dbReference type="AlphaFoldDB" id="A8LRT7"/>
<name>A8LRT7_DINSH</name>
<reference evidence="2" key="1">
    <citation type="journal article" date="2010" name="ISME J.">
        <title>The complete genome sequence of the algal symbiont Dinoroseobacter shibae: a hitchhiker's guide to life in the sea.</title>
        <authorList>
            <person name="Wagner-Dobler I."/>
            <person name="Ballhausen B."/>
            <person name="Berger M."/>
            <person name="Brinkhoff T."/>
            <person name="Buchholz I."/>
            <person name="Bunk B."/>
            <person name="Cypionka H."/>
            <person name="Daniel R."/>
            <person name="Drepper T."/>
            <person name="Gerdts G."/>
            <person name="Hahnke S."/>
            <person name="Han C."/>
            <person name="Jahn D."/>
            <person name="Kalhoefer D."/>
            <person name="Kiss H."/>
            <person name="Klenk H.P."/>
            <person name="Kyrpides N."/>
            <person name="Liebl W."/>
            <person name="Liesegang H."/>
            <person name="Meincke L."/>
            <person name="Pati A."/>
            <person name="Petersen J."/>
            <person name="Piekarski T."/>
            <person name="Pommerenke C."/>
            <person name="Pradella S."/>
            <person name="Pukall R."/>
            <person name="Rabus R."/>
            <person name="Stackebrandt E."/>
            <person name="Thole S."/>
            <person name="Thompson L."/>
            <person name="Tielen P."/>
            <person name="Tomasch J."/>
            <person name="von Jan M."/>
            <person name="Wanphrut N."/>
            <person name="Wichels A."/>
            <person name="Zech H."/>
            <person name="Simon M."/>
        </authorList>
    </citation>
    <scope>NUCLEOTIDE SEQUENCE [LARGE SCALE GENOMIC DNA]</scope>
    <source>
        <strain evidence="2">DSM 16493 / NCIMB 14021 / DFL 12</strain>
    </source>
</reference>
<evidence type="ECO:0000313" key="2">
    <source>
        <dbReference type="Proteomes" id="UP000006833"/>
    </source>
</evidence>
<dbReference type="Proteomes" id="UP000006833">
    <property type="component" value="Chromosome"/>
</dbReference>
<dbReference type="OrthoDB" id="5614897at2"/>
<organism evidence="1 2">
    <name type="scientific">Dinoroseobacter shibae (strain DSM 16493 / NCIMB 14021 / DFL 12)</name>
    <dbReference type="NCBI Taxonomy" id="398580"/>
    <lineage>
        <taxon>Bacteria</taxon>
        <taxon>Pseudomonadati</taxon>
        <taxon>Pseudomonadota</taxon>
        <taxon>Alphaproteobacteria</taxon>
        <taxon>Rhodobacterales</taxon>
        <taxon>Roseobacteraceae</taxon>
        <taxon>Dinoroseobacter</taxon>
    </lineage>
</organism>
<dbReference type="HOGENOM" id="CLU_1500712_0_0_5"/>
<sequence>MSRSAELIAQYRAVHEGKVYGQTSELLTGYILRQVAFLPPPRTILDYGCGQARTVDWLAKIFDATAYRYDPALPQIATLPEVETDLVICTDVMEHIPLEEVDRVLAEIRSVSPNAFFNISCVKAAEILPNGENAHCTVRPARWWTARLGAQFDTVRKVRSFNPNSVSLVTWPRPDTEAD</sequence>
<dbReference type="Gene3D" id="3.40.50.150">
    <property type="entry name" value="Vaccinia Virus protein VP39"/>
    <property type="match status" value="1"/>
</dbReference>
<dbReference type="InterPro" id="IPR029063">
    <property type="entry name" value="SAM-dependent_MTases_sf"/>
</dbReference>
<dbReference type="eggNOG" id="COG0500">
    <property type="taxonomic scope" value="Bacteria"/>
</dbReference>
<protein>
    <submittedName>
        <fullName evidence="1">Uncharacterized protein</fullName>
    </submittedName>
</protein>
<proteinExistence type="predicted"/>
<gene>
    <name evidence="1" type="ordered locus">Dshi_2382</name>
</gene>
<accession>A8LRT7</accession>
<evidence type="ECO:0000313" key="1">
    <source>
        <dbReference type="EMBL" id="ABV94118.1"/>
    </source>
</evidence>
<keyword evidence="2" id="KW-1185">Reference proteome</keyword>
<dbReference type="RefSeq" id="WP_012179049.1">
    <property type="nucleotide sequence ID" value="NC_009952.1"/>
</dbReference>
<dbReference type="Pfam" id="PF13489">
    <property type="entry name" value="Methyltransf_23"/>
    <property type="match status" value="1"/>
</dbReference>